<keyword evidence="2" id="KW-1185">Reference proteome</keyword>
<dbReference type="OrthoDB" id="771660at2"/>
<organism evidence="1 2">
    <name type="scientific">Sphingobacterium yanglingense</name>
    <dbReference type="NCBI Taxonomy" id="1437280"/>
    <lineage>
        <taxon>Bacteria</taxon>
        <taxon>Pseudomonadati</taxon>
        <taxon>Bacteroidota</taxon>
        <taxon>Sphingobacteriia</taxon>
        <taxon>Sphingobacteriales</taxon>
        <taxon>Sphingobacteriaceae</taxon>
        <taxon>Sphingobacterium</taxon>
    </lineage>
</organism>
<protein>
    <submittedName>
        <fullName evidence="1">Uncharacterized protein</fullName>
    </submittedName>
</protein>
<proteinExistence type="predicted"/>
<evidence type="ECO:0000313" key="1">
    <source>
        <dbReference type="EMBL" id="TDQ73814.1"/>
    </source>
</evidence>
<comment type="caution">
    <text evidence="1">The sequence shown here is derived from an EMBL/GenBank/DDBJ whole genome shotgun (WGS) entry which is preliminary data.</text>
</comment>
<gene>
    <name evidence="1" type="ORF">CLV99_4251</name>
</gene>
<accession>A0A4R6W504</accession>
<dbReference type="EMBL" id="SNYV01000018">
    <property type="protein sequence ID" value="TDQ73814.1"/>
    <property type="molecule type" value="Genomic_DNA"/>
</dbReference>
<evidence type="ECO:0000313" key="2">
    <source>
        <dbReference type="Proteomes" id="UP000295292"/>
    </source>
</evidence>
<reference evidence="1 2" key="1">
    <citation type="submission" date="2019-03" db="EMBL/GenBank/DDBJ databases">
        <title>Genomic Encyclopedia of Archaeal and Bacterial Type Strains, Phase II (KMG-II): from individual species to whole genera.</title>
        <authorList>
            <person name="Goeker M."/>
        </authorList>
    </citation>
    <scope>NUCLEOTIDE SEQUENCE [LARGE SCALE GENOMIC DNA]</scope>
    <source>
        <strain evidence="1 2">DSM 28353</strain>
    </source>
</reference>
<dbReference type="RefSeq" id="WP_133586394.1">
    <property type="nucleotide sequence ID" value="NZ_SNYV01000018.1"/>
</dbReference>
<dbReference type="Proteomes" id="UP000295292">
    <property type="component" value="Unassembled WGS sequence"/>
</dbReference>
<dbReference type="AlphaFoldDB" id="A0A4R6W504"/>
<name>A0A4R6W504_9SPHI</name>
<sequence length="254" mass="29098">MEMEIMGTTFVVDTASDQLVEKTNPNNTISLDKMMYMNCEYSFRYDPVSKNIAHPSSKSTAMEVIKFPSLIEFDPDAIAKMYKIRMDQQSLSSITLLKVQERGIIERLKGNIPIVSINGKPYAVNINRNQLISENKQFPDIDLDIFSKDAKGEDLYCLYQEKTGESISLKDYENAPNDAMLIRISAVSRLDPVGLAIKNRQSPVKYLDKYVQSNRNIATVYPKDADWIKTKVDAIRKKEEQTKIRQAKKKLKIR</sequence>